<dbReference type="InterPro" id="IPR003848">
    <property type="entry name" value="DUF218"/>
</dbReference>
<dbReference type="RefSeq" id="WP_220640423.1">
    <property type="nucleotide sequence ID" value="NZ_CP080429.1"/>
</dbReference>
<dbReference type="Proteomes" id="UP000825381">
    <property type="component" value="Chromosome"/>
</dbReference>
<keyword evidence="1" id="KW-0472">Membrane</keyword>
<dbReference type="CDD" id="cd06259">
    <property type="entry name" value="YdcF-like"/>
    <property type="match status" value="1"/>
</dbReference>
<gene>
    <name evidence="3" type="ORF">K1I41_11160</name>
</gene>
<feature type="domain" description="DUF218" evidence="2">
    <location>
        <begin position="75"/>
        <end position="237"/>
    </location>
</feature>
<evidence type="ECO:0000259" key="2">
    <source>
        <dbReference type="Pfam" id="PF02698"/>
    </source>
</evidence>
<feature type="transmembrane region" description="Helical" evidence="1">
    <location>
        <begin position="6"/>
        <end position="25"/>
    </location>
</feature>
<dbReference type="Pfam" id="PF02698">
    <property type="entry name" value="DUF218"/>
    <property type="match status" value="1"/>
</dbReference>
<dbReference type="InterPro" id="IPR014729">
    <property type="entry name" value="Rossmann-like_a/b/a_fold"/>
</dbReference>
<evidence type="ECO:0000256" key="1">
    <source>
        <dbReference type="SAM" id="Phobius"/>
    </source>
</evidence>
<proteinExistence type="predicted"/>
<dbReference type="PANTHER" id="PTHR30336:SF4">
    <property type="entry name" value="ENVELOPE BIOGENESIS FACTOR ELYC"/>
    <property type="match status" value="1"/>
</dbReference>
<sequence>MSKVLSPIVLFWIIITIAFLCYKLKRKKATRFFLMLGFINMFLFTLSPLPVYMLRGLEQQYHPIKNRQIAKSLPVLVLGGGHTKDANMNEVHKLSEPALSRLVEGIRIYTIMEGTTLIFSGYSNKIGKVSQAEVMAKAALTLGVQAKDTIMLTEPATTWDEAVAFKKRFGTKKKFILVTSASHMPRAMETFKKQGLHPIPAPADYSIKKDPETALYNWWPSTSKAKQTEKALHEYVGILYYRWFKE</sequence>
<reference evidence="3 4" key="1">
    <citation type="submission" date="2021-07" db="EMBL/GenBank/DDBJ databases">
        <title>Flavobacterium WSW3-B6 sp.nov, isolated from seaweed.</title>
        <authorList>
            <person name="Muhammad N."/>
            <person name="Ho H."/>
            <person name="Lee Y.-J."/>
            <person name="Nguyen T."/>
            <person name="Ho J."/>
            <person name="Kim S.-G."/>
        </authorList>
    </citation>
    <scope>NUCLEOTIDE SEQUENCE [LARGE SCALE GENOMIC DNA]</scope>
    <source>
        <strain evidence="3 4">WSW3-B6</strain>
    </source>
</reference>
<keyword evidence="1" id="KW-1133">Transmembrane helix</keyword>
<keyword evidence="4" id="KW-1185">Reference proteome</keyword>
<name>A0ABX8VBP4_9FLAO</name>
<evidence type="ECO:0000313" key="3">
    <source>
        <dbReference type="EMBL" id="QYJ68079.1"/>
    </source>
</evidence>
<protein>
    <submittedName>
        <fullName evidence="3">YdcF family protein</fullName>
    </submittedName>
</protein>
<dbReference type="InterPro" id="IPR051599">
    <property type="entry name" value="Cell_Envelope_Assoc"/>
</dbReference>
<organism evidence="3 4">
    <name type="scientific">Flavobacterium litorale</name>
    <dbReference type="NCBI Taxonomy" id="2856519"/>
    <lineage>
        <taxon>Bacteria</taxon>
        <taxon>Pseudomonadati</taxon>
        <taxon>Bacteroidota</taxon>
        <taxon>Flavobacteriia</taxon>
        <taxon>Flavobacteriales</taxon>
        <taxon>Flavobacteriaceae</taxon>
        <taxon>Flavobacterium</taxon>
    </lineage>
</organism>
<dbReference type="PANTHER" id="PTHR30336">
    <property type="entry name" value="INNER MEMBRANE PROTEIN, PROBABLE PERMEASE"/>
    <property type="match status" value="1"/>
</dbReference>
<keyword evidence="1" id="KW-0812">Transmembrane</keyword>
<feature type="transmembrane region" description="Helical" evidence="1">
    <location>
        <begin position="32"/>
        <end position="54"/>
    </location>
</feature>
<dbReference type="EMBL" id="CP080429">
    <property type="protein sequence ID" value="QYJ68079.1"/>
    <property type="molecule type" value="Genomic_DNA"/>
</dbReference>
<evidence type="ECO:0000313" key="4">
    <source>
        <dbReference type="Proteomes" id="UP000825381"/>
    </source>
</evidence>
<dbReference type="Gene3D" id="3.40.50.620">
    <property type="entry name" value="HUPs"/>
    <property type="match status" value="1"/>
</dbReference>
<accession>A0ABX8VBP4</accession>